<dbReference type="GO" id="GO:0006508">
    <property type="term" value="P:proteolysis"/>
    <property type="evidence" value="ECO:0007669"/>
    <property type="project" value="UniProtKB-KW"/>
</dbReference>
<feature type="active site" evidence="1">
    <location>
        <position position="181"/>
    </location>
</feature>
<dbReference type="AlphaFoldDB" id="A0A2K3UV54"/>
<comment type="caution">
    <text evidence="1">Lacks conserved residue(s) required for the propagation of feature annotation.</text>
</comment>
<comment type="caution">
    <text evidence="5">The sequence shown here is derived from an EMBL/GenBank/DDBJ whole genome shotgun (WGS) entry which is preliminary data.</text>
</comment>
<feature type="binding site" evidence="1">
    <location>
        <position position="190"/>
    </location>
    <ligand>
        <name>Zn(2+)</name>
        <dbReference type="ChEBI" id="CHEBI:29105"/>
        <note>catalytic</note>
    </ligand>
</feature>
<dbReference type="InterPro" id="IPR034035">
    <property type="entry name" value="Astacin-like_dom"/>
</dbReference>
<keyword evidence="2" id="KW-0175">Coiled coil</keyword>
<feature type="region of interest" description="Disordered" evidence="3">
    <location>
        <begin position="1"/>
        <end position="35"/>
    </location>
</feature>
<dbReference type="InterPro" id="IPR001506">
    <property type="entry name" value="Peptidase_M12A"/>
</dbReference>
<feature type="compositionally biased region" description="Polar residues" evidence="3">
    <location>
        <begin position="9"/>
        <end position="22"/>
    </location>
</feature>
<keyword evidence="1" id="KW-0479">Metal-binding</keyword>
<keyword evidence="6" id="KW-1185">Reference proteome</keyword>
<feature type="domain" description="Peptidase M12A" evidence="4">
    <location>
        <begin position="87"/>
        <end position="282"/>
    </location>
</feature>
<keyword evidence="1" id="KW-0862">Zinc</keyword>
<feature type="binding site" evidence="1">
    <location>
        <position position="180"/>
    </location>
    <ligand>
        <name>Zn(2+)</name>
        <dbReference type="ChEBI" id="CHEBI:29105"/>
        <note>catalytic</note>
    </ligand>
</feature>
<proteinExistence type="predicted"/>
<dbReference type="PANTHER" id="PTHR10127:SF850">
    <property type="entry name" value="METALLOENDOPEPTIDASE"/>
    <property type="match status" value="1"/>
</dbReference>
<feature type="coiled-coil region" evidence="2">
    <location>
        <begin position="441"/>
        <end position="468"/>
    </location>
</feature>
<evidence type="ECO:0000313" key="5">
    <source>
        <dbReference type="EMBL" id="PNY80419.1"/>
    </source>
</evidence>
<gene>
    <name evidence="5" type="ORF">CVO96_02675</name>
</gene>
<dbReference type="PANTHER" id="PTHR10127">
    <property type="entry name" value="DISCOIDIN, CUB, EGF, LAMININ , AND ZINC METALLOPROTEASE DOMAIN CONTAINING"/>
    <property type="match status" value="1"/>
</dbReference>
<keyword evidence="1" id="KW-0482">Metalloprotease</keyword>
<dbReference type="GO" id="GO:0008270">
    <property type="term" value="F:zinc ion binding"/>
    <property type="evidence" value="ECO:0007669"/>
    <property type="project" value="UniProtKB-UniRule"/>
</dbReference>
<evidence type="ECO:0000259" key="4">
    <source>
        <dbReference type="PROSITE" id="PS51864"/>
    </source>
</evidence>
<dbReference type="Gene3D" id="3.40.390.10">
    <property type="entry name" value="Collagenase (Catalytic Domain)"/>
    <property type="match status" value="1"/>
</dbReference>
<dbReference type="SMART" id="SM00235">
    <property type="entry name" value="ZnMc"/>
    <property type="match status" value="1"/>
</dbReference>
<evidence type="ECO:0000313" key="6">
    <source>
        <dbReference type="Proteomes" id="UP000236379"/>
    </source>
</evidence>
<comment type="cofactor">
    <cofactor evidence="1">
        <name>Zn(2+)</name>
        <dbReference type="ChEBI" id="CHEBI:29105"/>
    </cofactor>
    <text evidence="1">Binds 1 zinc ion per subunit.</text>
</comment>
<dbReference type="EMBL" id="PPPD01000001">
    <property type="protein sequence ID" value="PNY80419.1"/>
    <property type="molecule type" value="Genomic_DNA"/>
</dbReference>
<organism evidence="5 6">
    <name type="scientific">Deinococcus koreensis</name>
    <dbReference type="NCBI Taxonomy" id="2054903"/>
    <lineage>
        <taxon>Bacteria</taxon>
        <taxon>Thermotogati</taxon>
        <taxon>Deinococcota</taxon>
        <taxon>Deinococci</taxon>
        <taxon>Deinococcales</taxon>
        <taxon>Deinococcaceae</taxon>
        <taxon>Deinococcus</taxon>
    </lineage>
</organism>
<dbReference type="OrthoDB" id="3669864at2"/>
<protein>
    <submittedName>
        <fullName evidence="5">Peptidase m12a astacin</fullName>
    </submittedName>
</protein>
<dbReference type="GO" id="GO:0004222">
    <property type="term" value="F:metalloendopeptidase activity"/>
    <property type="evidence" value="ECO:0007669"/>
    <property type="project" value="UniProtKB-UniRule"/>
</dbReference>
<reference evidence="5 6" key="1">
    <citation type="submission" date="2018-01" db="EMBL/GenBank/DDBJ databases">
        <title>Deinococcus koreensis sp. nov., a radiation-resistant bacterium isolated from river water.</title>
        <authorList>
            <person name="Choi A."/>
        </authorList>
    </citation>
    <scope>NUCLEOTIDE SEQUENCE [LARGE SCALE GENOMIC DNA]</scope>
    <source>
        <strain evidence="5 6">SJW1-2</strain>
    </source>
</reference>
<dbReference type="PROSITE" id="PS51864">
    <property type="entry name" value="ASTACIN"/>
    <property type="match status" value="1"/>
</dbReference>
<dbReference type="Pfam" id="PF01400">
    <property type="entry name" value="Astacin"/>
    <property type="match status" value="1"/>
</dbReference>
<dbReference type="RefSeq" id="WP_103310046.1">
    <property type="nucleotide sequence ID" value="NZ_PPPD01000001.1"/>
</dbReference>
<evidence type="ECO:0000256" key="2">
    <source>
        <dbReference type="SAM" id="Coils"/>
    </source>
</evidence>
<dbReference type="CDD" id="cd04280">
    <property type="entry name" value="ZnMc_astacin_like"/>
    <property type="match status" value="1"/>
</dbReference>
<dbReference type="SUPFAM" id="SSF55486">
    <property type="entry name" value="Metalloproteases ('zincins'), catalytic domain"/>
    <property type="match status" value="1"/>
</dbReference>
<keyword evidence="1" id="KW-0645">Protease</keyword>
<dbReference type="InterPro" id="IPR024079">
    <property type="entry name" value="MetalloPept_cat_dom_sf"/>
</dbReference>
<keyword evidence="1" id="KW-0378">Hydrolase</keyword>
<sequence length="482" mass="51550">MTNPKRKTTPASRASNDSTPSGGETRGEFRSGPLAGTALVSGPKLAQVGLPYAEVDGLAIFEGDIILGSAEELAGAQGDGGGEGAGAALQSIGITGQQFRWPGGQIPFEIDAAMPNQQRVTDAIAHWHAHTPIRFVPRTAAHANWVRFVGGGGCSSMVGMRGGRQDITLGNGCSAGNAIHEIGHTVGLWHEQSRQDRDTFIEIRWANIDPPTQHNFTQHIQDGDDLGAYDYGSIMHYPPNAFSVNGQPTIVPRMPLPAGVVMGQRSGLSAGDIAGVRAMYPGLGTIKEIRKDPIKDIRKEAVKDPIKEIRKDGVKDPIKDIRKEGIKDTIKDLRKDGIKDIRKDPVRDTIKEIRKDPIRDTIKEVRKDPIFDGLPKGPAGDLPGPFLPRPGQDFGAGEYGAGLTPFVLATPSRVPGYDSQGYATQGYPGQGYDEAGMLGDYDQAVAQLQELETALAEAEAHYAQVLEAYEAAVQTVQALGQG</sequence>
<evidence type="ECO:0000256" key="3">
    <source>
        <dbReference type="SAM" id="MobiDB-lite"/>
    </source>
</evidence>
<name>A0A2K3UV54_9DEIO</name>
<dbReference type="PRINTS" id="PR00480">
    <property type="entry name" value="ASTACIN"/>
</dbReference>
<evidence type="ECO:0000256" key="1">
    <source>
        <dbReference type="PROSITE-ProRule" id="PRU01211"/>
    </source>
</evidence>
<feature type="binding site" evidence="1">
    <location>
        <position position="184"/>
    </location>
    <ligand>
        <name>Zn(2+)</name>
        <dbReference type="ChEBI" id="CHEBI:29105"/>
        <note>catalytic</note>
    </ligand>
</feature>
<accession>A0A2K3UV54</accession>
<dbReference type="InterPro" id="IPR006026">
    <property type="entry name" value="Peptidase_Metallo"/>
</dbReference>
<dbReference type="Proteomes" id="UP000236379">
    <property type="component" value="Unassembled WGS sequence"/>
</dbReference>